<dbReference type="Gene3D" id="3.30.9.10">
    <property type="entry name" value="D-Amino Acid Oxidase, subunit A, domain 2"/>
    <property type="match status" value="1"/>
</dbReference>
<dbReference type="SUPFAM" id="SSF51905">
    <property type="entry name" value="FAD/NAD(P)-binding domain"/>
    <property type="match status" value="1"/>
</dbReference>
<keyword evidence="4" id="KW-1185">Reference proteome</keyword>
<accession>A0A7Y0HG08</accession>
<dbReference type="Pfam" id="PF01266">
    <property type="entry name" value="DAO"/>
    <property type="match status" value="1"/>
</dbReference>
<evidence type="ECO:0000259" key="2">
    <source>
        <dbReference type="Pfam" id="PF01266"/>
    </source>
</evidence>
<dbReference type="Proteomes" id="UP000539372">
    <property type="component" value="Unassembled WGS sequence"/>
</dbReference>
<protein>
    <submittedName>
        <fullName evidence="3">FAD-binding oxidoreductase</fullName>
    </submittedName>
</protein>
<dbReference type="InterPro" id="IPR036188">
    <property type="entry name" value="FAD/NAD-bd_sf"/>
</dbReference>
<keyword evidence="1" id="KW-0560">Oxidoreductase</keyword>
<name>A0A7Y0HG08_9PROT</name>
<evidence type="ECO:0000256" key="1">
    <source>
        <dbReference type="ARBA" id="ARBA00023002"/>
    </source>
</evidence>
<dbReference type="GO" id="GO:0005737">
    <property type="term" value="C:cytoplasm"/>
    <property type="evidence" value="ECO:0007669"/>
    <property type="project" value="TreeGrafter"/>
</dbReference>
<reference evidence="3 4" key="1">
    <citation type="submission" date="2020-04" db="EMBL/GenBank/DDBJ databases">
        <title>Rhodospirillaceae bacterium KN72 isolated from deep sea.</title>
        <authorList>
            <person name="Zhang D.-C."/>
        </authorList>
    </citation>
    <scope>NUCLEOTIDE SEQUENCE [LARGE SCALE GENOMIC DNA]</scope>
    <source>
        <strain evidence="3 4">KN72</strain>
    </source>
</reference>
<gene>
    <name evidence="3" type="ORF">HH303_18200</name>
</gene>
<dbReference type="GO" id="GO:0016491">
    <property type="term" value="F:oxidoreductase activity"/>
    <property type="evidence" value="ECO:0007669"/>
    <property type="project" value="UniProtKB-KW"/>
</dbReference>
<evidence type="ECO:0000313" key="4">
    <source>
        <dbReference type="Proteomes" id="UP000539372"/>
    </source>
</evidence>
<organism evidence="3 4">
    <name type="scientific">Pacificispira spongiicola</name>
    <dbReference type="NCBI Taxonomy" id="2729598"/>
    <lineage>
        <taxon>Bacteria</taxon>
        <taxon>Pseudomonadati</taxon>
        <taxon>Pseudomonadota</taxon>
        <taxon>Alphaproteobacteria</taxon>
        <taxon>Rhodospirillales</taxon>
        <taxon>Rhodospirillaceae</taxon>
        <taxon>Pacificispira</taxon>
    </lineage>
</organism>
<evidence type="ECO:0000313" key="3">
    <source>
        <dbReference type="EMBL" id="NMM46430.1"/>
    </source>
</evidence>
<dbReference type="InterPro" id="IPR006076">
    <property type="entry name" value="FAD-dep_OxRdtase"/>
</dbReference>
<proteinExistence type="predicted"/>
<sequence length="433" mass="47502">MVPAHGVMMAKFDATHSYYRATAHDAPSHFPLEGEVTVDVAVLGAGYTGLSAALELAEAGYSVAVVEAETVGFGASGRNGGQICTGFNKSMAQIGRMIGEEYVQTAWEIGDGASKLVKDRVEKYGIDCDLKWGYLHAAERKSQMSDLHEMQEEFAKFGYTETELLVGGDVKQRIGSDRYVGALWEGRAGHLHPLNFCLGLAKAASAAGVKIFERSRATKLNTGDRPAIHTAKGVVRAKHMILAGNAYLRETEPYLYRRIMPVGSYIIATEPLSESEAQAILPQDDAVANCNFIVDYYRLSADRRMLFGGRATYSGIEPKDLGSFVSPRMLRVFPRLKGVQIDHVWGGHIGITVDRLPHLGRIGKNTYFAQGYAGHGLALSNMCGKILADTLRGQAEKFDVMTRFKHPVFPGGRFRTPLLTLGMFWYRLRDALA</sequence>
<dbReference type="AlphaFoldDB" id="A0A7Y0HG08"/>
<dbReference type="PANTHER" id="PTHR13847:SF281">
    <property type="entry name" value="FAD DEPENDENT OXIDOREDUCTASE DOMAIN-CONTAINING PROTEIN"/>
    <property type="match status" value="1"/>
</dbReference>
<feature type="domain" description="FAD dependent oxidoreductase" evidence="2">
    <location>
        <begin position="39"/>
        <end position="389"/>
    </location>
</feature>
<dbReference type="EMBL" id="JABBNT010000005">
    <property type="protein sequence ID" value="NMM46430.1"/>
    <property type="molecule type" value="Genomic_DNA"/>
</dbReference>
<dbReference type="PANTHER" id="PTHR13847">
    <property type="entry name" value="SARCOSINE DEHYDROGENASE-RELATED"/>
    <property type="match status" value="1"/>
</dbReference>
<comment type="caution">
    <text evidence="3">The sequence shown here is derived from an EMBL/GenBank/DDBJ whole genome shotgun (WGS) entry which is preliminary data.</text>
</comment>
<dbReference type="Gene3D" id="3.50.50.60">
    <property type="entry name" value="FAD/NAD(P)-binding domain"/>
    <property type="match status" value="1"/>
</dbReference>